<feature type="domain" description="PROP1-like PPR" evidence="10">
    <location>
        <begin position="252"/>
        <end position="381"/>
    </location>
</feature>
<evidence type="ECO:0000256" key="9">
    <source>
        <dbReference type="SAM" id="MobiDB-lite"/>
    </source>
</evidence>
<dbReference type="NCBIfam" id="TIGR00756">
    <property type="entry name" value="PPR"/>
    <property type="match status" value="2"/>
</dbReference>
<dbReference type="PROSITE" id="PS51375">
    <property type="entry name" value="PPR"/>
    <property type="match status" value="1"/>
</dbReference>
<comment type="function">
    <text evidence="5">Regulates mitochondrial small subunit maturation by controlling 15S rRNA 5'-end processing. Localizes to the 5' precursor of the 15S rRNA in a position that is subsequently occupied by mS47 in the mature yeast mtSSU. Uses structure and sequence-specific RNA recognition, binding to a single-stranded region of the precursor and specifically recognizing bases -6 to -1. The exchange of Ccm1 for mS47 is coupled to the irreversible removal of precursor rRNA that is accompanied by conformational changes of the mitoribosomal proteins uS5m and mS26. These conformational changes signal completion of 5'-end rRNA processing through protection of the mature 5'-end of the 15S rRNA and stabilization of mS47. The removal of the 5' precursor together with the dissociation of Ccm1 may be catalyzed by the 5'-3' exoribonuclease Pet127. Involved in the specific removal of group I introns in mitochondrial encoded transcripts.</text>
</comment>
<organism evidence="11 12">
    <name type="scientific">Metschnikowia bicuspidata</name>
    <dbReference type="NCBI Taxonomy" id="27322"/>
    <lineage>
        <taxon>Eukaryota</taxon>
        <taxon>Fungi</taxon>
        <taxon>Dikarya</taxon>
        <taxon>Ascomycota</taxon>
        <taxon>Saccharomycotina</taxon>
        <taxon>Pichiomycetes</taxon>
        <taxon>Metschnikowiaceae</taxon>
        <taxon>Metschnikowia</taxon>
    </lineage>
</organism>
<protein>
    <recommendedName>
        <fullName evidence="7">Mitochondrial 15S rRNA processing factor CCM1</fullName>
    </recommendedName>
</protein>
<dbReference type="Gene3D" id="1.25.40.10">
    <property type="entry name" value="Tetratricopeptide repeat domain"/>
    <property type="match status" value="2"/>
</dbReference>
<evidence type="ECO:0000313" key="12">
    <source>
        <dbReference type="Proteomes" id="UP000268321"/>
    </source>
</evidence>
<feature type="compositionally biased region" description="Basic and acidic residues" evidence="9">
    <location>
        <begin position="107"/>
        <end position="131"/>
    </location>
</feature>
<dbReference type="AlphaFoldDB" id="A0A4V1J2R7"/>
<evidence type="ECO:0000256" key="1">
    <source>
        <dbReference type="ARBA" id="ARBA00004173"/>
    </source>
</evidence>
<dbReference type="InterPro" id="IPR002885">
    <property type="entry name" value="PPR_rpt"/>
</dbReference>
<dbReference type="PANTHER" id="PTHR47447">
    <property type="entry name" value="OS03G0856100 PROTEIN"/>
    <property type="match status" value="1"/>
</dbReference>
<evidence type="ECO:0000256" key="3">
    <source>
        <dbReference type="ARBA" id="ARBA00022737"/>
    </source>
</evidence>
<comment type="subcellular location">
    <subcellularLocation>
        <location evidence="1">Mitochondrion</location>
    </subcellularLocation>
</comment>
<dbReference type="OrthoDB" id="185373at2759"/>
<keyword evidence="3" id="KW-0677">Repeat</keyword>
<feature type="region of interest" description="Disordered" evidence="9">
    <location>
        <begin position="29"/>
        <end position="56"/>
    </location>
</feature>
<dbReference type="GO" id="GO:0005739">
    <property type="term" value="C:mitochondrion"/>
    <property type="evidence" value="ECO:0007669"/>
    <property type="project" value="UniProtKB-SubCell"/>
</dbReference>
<evidence type="ECO:0000313" key="11">
    <source>
        <dbReference type="EMBL" id="RKP29499.1"/>
    </source>
</evidence>
<evidence type="ECO:0000256" key="8">
    <source>
        <dbReference type="PROSITE-ProRule" id="PRU00708"/>
    </source>
</evidence>
<comment type="similarity">
    <text evidence="2">Belongs to the CCM1 family.</text>
</comment>
<evidence type="ECO:0000256" key="5">
    <source>
        <dbReference type="ARBA" id="ARBA00044493"/>
    </source>
</evidence>
<sequence>MLPFRNKLLRSSNDAAKYIQTKRTIFLKSSEKRQRPVTKKHSRKEDESQLLQRTAQDDLRRLREQENEYYRRISELRNFNSSIASYVRHKESGVAPQFSRSPDISAEENRVAEETTENQEKEDSEKAEFRPKNARLNTPAVEIPSRIKERLGPATQYLVDKNSQYWKLVMLHLQKNEGFSDLSSREVMKLLRSVPNNQILGVFPIFEQLMKDANINKTSSIINTYLKKLVSYPALDQERLDIIESTVDKLRAKAKEGKLSTDTYEVLIEAYGKTNNVAKLEEVMVEMRKYDITPSARVYSSVLTTSVYQTKDHKQAVQLFDLMKFLAGCMAPKTRDYRDIIVSYINNDDIEKALDIYQEMRDRKIEVDQKMLVALARGCVSRQEFKLKAWDFMFEIYELGMKPARETVEYMLYLAAKNGDLSLSRALYQQIIKLNAFSPRSLGFLMLAYASFTEDTVVPTISSHETGRKFRENMLNKVDYSLDLSNPIKAVPFLPKVTLSTAKEVLSESSAIMAHSLLVNRTAVTKHNVNTYLNIAAKFGTLNEFKDRYEQFTYLDMTGAPRIRVHEEDSAVEVIEEMEPEEKYSTDVALNTKSPVLSRSEEPAAIAKTPRSTYTYTIALKAAAKHKTYEFAKEIWQKRGIFRKTAAFTSMTRREKDALDFLFAACMIHCLSEMNLLDDALAIVISTEYQFRWTWKELMPLHKAAVELGYDKVTQTVRGVASRAQIKFEGKIRRKDFKLYVLQNKR</sequence>
<dbReference type="InterPro" id="IPR033443">
    <property type="entry name" value="PROP1-like_PPR_dom"/>
</dbReference>
<keyword evidence="4" id="KW-0508">mRNA splicing</keyword>
<accession>A0A4V1J2R7</accession>
<dbReference type="Proteomes" id="UP000268321">
    <property type="component" value="Unassembled WGS sequence"/>
</dbReference>
<proteinExistence type="inferred from homology"/>
<evidence type="ECO:0000259" key="10">
    <source>
        <dbReference type="Pfam" id="PF17177"/>
    </source>
</evidence>
<dbReference type="EMBL" id="ML004484">
    <property type="protein sequence ID" value="RKP29499.1"/>
    <property type="molecule type" value="Genomic_DNA"/>
</dbReference>
<name>A0A4V1J2R7_9ASCO</name>
<dbReference type="GO" id="GO:0008380">
    <property type="term" value="P:RNA splicing"/>
    <property type="evidence" value="ECO:0007669"/>
    <property type="project" value="UniProtKB-KW"/>
</dbReference>
<evidence type="ECO:0000256" key="7">
    <source>
        <dbReference type="ARBA" id="ARBA00044527"/>
    </source>
</evidence>
<dbReference type="Pfam" id="PF17177">
    <property type="entry name" value="PPR_long"/>
    <property type="match status" value="1"/>
</dbReference>
<dbReference type="PANTHER" id="PTHR47447:SF17">
    <property type="entry name" value="OS12G0638900 PROTEIN"/>
    <property type="match status" value="1"/>
</dbReference>
<evidence type="ECO:0000256" key="6">
    <source>
        <dbReference type="ARBA" id="ARBA00044511"/>
    </source>
</evidence>
<evidence type="ECO:0000256" key="2">
    <source>
        <dbReference type="ARBA" id="ARBA00006192"/>
    </source>
</evidence>
<gene>
    <name evidence="11" type="ORF">METBISCDRAFT_18458</name>
</gene>
<evidence type="ECO:0000256" key="4">
    <source>
        <dbReference type="ARBA" id="ARBA00023187"/>
    </source>
</evidence>
<keyword evidence="12" id="KW-1185">Reference proteome</keyword>
<reference evidence="12" key="1">
    <citation type="journal article" date="2018" name="Nat. Microbiol.">
        <title>Leveraging single-cell genomics to expand the fungal tree of life.</title>
        <authorList>
            <person name="Ahrendt S.R."/>
            <person name="Quandt C.A."/>
            <person name="Ciobanu D."/>
            <person name="Clum A."/>
            <person name="Salamov A."/>
            <person name="Andreopoulos B."/>
            <person name="Cheng J.F."/>
            <person name="Woyke T."/>
            <person name="Pelin A."/>
            <person name="Henrissat B."/>
            <person name="Reynolds N.K."/>
            <person name="Benny G.L."/>
            <person name="Smith M.E."/>
            <person name="James T.Y."/>
            <person name="Grigoriev I.V."/>
        </authorList>
    </citation>
    <scope>NUCLEOTIDE SEQUENCE [LARGE SCALE GENOMIC DNA]</scope>
    <source>
        <strain evidence="12">Baker2002</strain>
    </source>
</reference>
<keyword evidence="4" id="KW-0507">mRNA processing</keyword>
<comment type="subunit">
    <text evidence="6">Binds to mitochondrial small subunit 15S rRNA.</text>
</comment>
<feature type="repeat" description="PPR" evidence="8">
    <location>
        <begin position="260"/>
        <end position="294"/>
    </location>
</feature>
<feature type="region of interest" description="Disordered" evidence="9">
    <location>
        <begin position="90"/>
        <end position="131"/>
    </location>
</feature>
<dbReference type="InterPro" id="IPR011990">
    <property type="entry name" value="TPR-like_helical_dom_sf"/>
</dbReference>